<sequence length="140" mass="15218">MMKKRIFQFLILSLSIATTVGAVPASPSKTSGNNIISQRSGGSATVKEAFSVPKGWGHVKLCMKNHSDHPVRVSLTHSGSNKLYIESLIIVPHDTVTWKSTDQGFSDGLRSGDYILQWRGSDYKVDGETWGVADSQPGNL</sequence>
<dbReference type="GeneID" id="93346251"/>
<name>A0A378XYD4_PAEPO</name>
<dbReference type="RefSeq" id="WP_044788171.1">
    <property type="nucleotide sequence ID" value="NZ_CP023711.1"/>
</dbReference>
<protein>
    <submittedName>
        <fullName evidence="2">Pxo1-15</fullName>
    </submittedName>
</protein>
<evidence type="ECO:0000313" key="2">
    <source>
        <dbReference type="EMBL" id="SUA70006.1"/>
    </source>
</evidence>
<feature type="signal peptide" evidence="1">
    <location>
        <begin position="1"/>
        <end position="22"/>
    </location>
</feature>
<gene>
    <name evidence="2" type="ORF">NCTC10343_02875</name>
</gene>
<evidence type="ECO:0000313" key="3">
    <source>
        <dbReference type="Proteomes" id="UP000254400"/>
    </source>
</evidence>
<dbReference type="EMBL" id="UGSC01000001">
    <property type="protein sequence ID" value="SUA70006.1"/>
    <property type="molecule type" value="Genomic_DNA"/>
</dbReference>
<reference evidence="2 3" key="1">
    <citation type="submission" date="2018-06" db="EMBL/GenBank/DDBJ databases">
        <authorList>
            <consortium name="Pathogen Informatics"/>
            <person name="Doyle S."/>
        </authorList>
    </citation>
    <scope>NUCLEOTIDE SEQUENCE [LARGE SCALE GENOMIC DNA]</scope>
    <source>
        <strain evidence="2 3">NCTC10343</strain>
    </source>
</reference>
<keyword evidence="1" id="KW-0732">Signal</keyword>
<proteinExistence type="predicted"/>
<dbReference type="Proteomes" id="UP000254400">
    <property type="component" value="Unassembled WGS sequence"/>
</dbReference>
<dbReference type="AlphaFoldDB" id="A0A378XYD4"/>
<organism evidence="2 3">
    <name type="scientific">Paenibacillus polymyxa</name>
    <name type="common">Bacillus polymyxa</name>
    <dbReference type="NCBI Taxonomy" id="1406"/>
    <lineage>
        <taxon>Bacteria</taxon>
        <taxon>Bacillati</taxon>
        <taxon>Bacillota</taxon>
        <taxon>Bacilli</taxon>
        <taxon>Bacillales</taxon>
        <taxon>Paenibacillaceae</taxon>
        <taxon>Paenibacillus</taxon>
    </lineage>
</organism>
<accession>A0A378XYD4</accession>
<evidence type="ECO:0000256" key="1">
    <source>
        <dbReference type="SAM" id="SignalP"/>
    </source>
</evidence>
<feature type="chain" id="PRO_5038708042" evidence="1">
    <location>
        <begin position="23"/>
        <end position="140"/>
    </location>
</feature>